<gene>
    <name evidence="7" type="ORF">GCM10010916_17500</name>
</gene>
<evidence type="ECO:0000256" key="2">
    <source>
        <dbReference type="ARBA" id="ARBA00023125"/>
    </source>
</evidence>
<dbReference type="PROSITE" id="PS00041">
    <property type="entry name" value="HTH_ARAC_FAMILY_1"/>
    <property type="match status" value="1"/>
</dbReference>
<dbReference type="InterPro" id="IPR018062">
    <property type="entry name" value="HTH_AraC-typ_CS"/>
</dbReference>
<evidence type="ECO:0000256" key="3">
    <source>
        <dbReference type="ARBA" id="ARBA00023163"/>
    </source>
</evidence>
<feature type="domain" description="Response regulatory" evidence="6">
    <location>
        <begin position="3"/>
        <end position="120"/>
    </location>
</feature>
<comment type="caution">
    <text evidence="7">The sequence shown here is derived from an EMBL/GenBank/DDBJ whole genome shotgun (WGS) entry which is preliminary data.</text>
</comment>
<dbReference type="InterPro" id="IPR009057">
    <property type="entry name" value="Homeodomain-like_sf"/>
</dbReference>
<sequence>MFNLYLADDEKLVIDTLTSIVDWEEHGIKLAGSATNGKTACKEIMEHDIDIAIVDIRMPGMNGLELIESVKEIKPDTIFIVCSGYSDFSYAREAMKHGTVYYLTKPVEIDELLDAVRIAVTRCGESKQLSSGDIHRLKTEKMLSEALIYGQFSEACDYEHFFVATTSIEALPDYMNVLDSMINDAVLSEQYTVHQIYNQSEIILLFTGLSDSSLVSQTLLLVTQELKDKLNIDIKWGIGASKPEASDIHISYMQSKHAYDYAVFADERISSIRDVNYSNHQKMDIDYPAIIDALTGNDGLQRTKACLHAFIDKALTDRVRPDVLIYHCTEIINYATNYFKQLYSIPPEELYQHNYASIKQLNEVKSARMMGEITFECLENMVDFLNDRMKDYKDKIISQIKEYIHEHISQAISAADIAKVINFNPSYISSFFKKKTGVTLSDYITETKMERAKTLLSGSVLKINKIAEEVGYDDQRYFCLVFKKYSGLTPSQFRDRKRPEKIV</sequence>
<dbReference type="PRINTS" id="PR00032">
    <property type="entry name" value="HTHARAC"/>
</dbReference>
<dbReference type="Gene3D" id="1.10.10.60">
    <property type="entry name" value="Homeodomain-like"/>
    <property type="match status" value="2"/>
</dbReference>
<dbReference type="InterPro" id="IPR011006">
    <property type="entry name" value="CheY-like_superfamily"/>
</dbReference>
<evidence type="ECO:0000259" key="6">
    <source>
        <dbReference type="PROSITE" id="PS50110"/>
    </source>
</evidence>
<keyword evidence="4" id="KW-0597">Phosphoprotein</keyword>
<feature type="modified residue" description="4-aspartylphosphate" evidence="4">
    <location>
        <position position="55"/>
    </location>
</feature>
<evidence type="ECO:0000256" key="1">
    <source>
        <dbReference type="ARBA" id="ARBA00023015"/>
    </source>
</evidence>
<protein>
    <recommendedName>
        <fullName evidence="9">DNA-binding response regulator</fullName>
    </recommendedName>
</protein>
<dbReference type="SMART" id="SM00342">
    <property type="entry name" value="HTH_ARAC"/>
    <property type="match status" value="1"/>
</dbReference>
<organism evidence="7 8">
    <name type="scientific">Paenibacillus abyssi</name>
    <dbReference type="NCBI Taxonomy" id="1340531"/>
    <lineage>
        <taxon>Bacteria</taxon>
        <taxon>Bacillati</taxon>
        <taxon>Bacillota</taxon>
        <taxon>Bacilli</taxon>
        <taxon>Bacillales</taxon>
        <taxon>Paenibacillaceae</taxon>
        <taxon>Paenibacillus</taxon>
    </lineage>
</organism>
<name>A0A917FT16_9BACL</name>
<dbReference type="Gene3D" id="3.40.50.2300">
    <property type="match status" value="1"/>
</dbReference>
<evidence type="ECO:0000259" key="5">
    <source>
        <dbReference type="PROSITE" id="PS01124"/>
    </source>
</evidence>
<dbReference type="SMART" id="SM00448">
    <property type="entry name" value="REC"/>
    <property type="match status" value="1"/>
</dbReference>
<dbReference type="InterPro" id="IPR020449">
    <property type="entry name" value="Tscrpt_reg_AraC-type_HTH"/>
</dbReference>
<reference evidence="7" key="2">
    <citation type="submission" date="2020-09" db="EMBL/GenBank/DDBJ databases">
        <authorList>
            <person name="Sun Q."/>
            <person name="Zhou Y."/>
        </authorList>
    </citation>
    <scope>NUCLEOTIDE SEQUENCE</scope>
    <source>
        <strain evidence="7">CGMCC 1.12987</strain>
    </source>
</reference>
<keyword evidence="1" id="KW-0805">Transcription regulation</keyword>
<dbReference type="Proteomes" id="UP000644756">
    <property type="component" value="Unassembled WGS sequence"/>
</dbReference>
<dbReference type="CDD" id="cd17536">
    <property type="entry name" value="REC_YesN-like"/>
    <property type="match status" value="1"/>
</dbReference>
<dbReference type="AlphaFoldDB" id="A0A917FT16"/>
<feature type="domain" description="HTH araC/xylS-type" evidence="5">
    <location>
        <begin position="398"/>
        <end position="496"/>
    </location>
</feature>
<dbReference type="SUPFAM" id="SSF46689">
    <property type="entry name" value="Homeodomain-like"/>
    <property type="match status" value="2"/>
</dbReference>
<dbReference type="GO" id="GO:0003700">
    <property type="term" value="F:DNA-binding transcription factor activity"/>
    <property type="evidence" value="ECO:0007669"/>
    <property type="project" value="InterPro"/>
</dbReference>
<dbReference type="PROSITE" id="PS01124">
    <property type="entry name" value="HTH_ARAC_FAMILY_2"/>
    <property type="match status" value="1"/>
</dbReference>
<dbReference type="PROSITE" id="PS50110">
    <property type="entry name" value="RESPONSE_REGULATORY"/>
    <property type="match status" value="1"/>
</dbReference>
<keyword evidence="3" id="KW-0804">Transcription</keyword>
<evidence type="ECO:0000256" key="4">
    <source>
        <dbReference type="PROSITE-ProRule" id="PRU00169"/>
    </source>
</evidence>
<dbReference type="EMBL" id="BMGR01000005">
    <property type="protein sequence ID" value="GGG00853.1"/>
    <property type="molecule type" value="Genomic_DNA"/>
</dbReference>
<dbReference type="PANTHER" id="PTHR43280">
    <property type="entry name" value="ARAC-FAMILY TRANSCRIPTIONAL REGULATOR"/>
    <property type="match status" value="1"/>
</dbReference>
<keyword evidence="2" id="KW-0238">DNA-binding</keyword>
<dbReference type="GO" id="GO:0043565">
    <property type="term" value="F:sequence-specific DNA binding"/>
    <property type="evidence" value="ECO:0007669"/>
    <property type="project" value="InterPro"/>
</dbReference>
<dbReference type="Pfam" id="PF00072">
    <property type="entry name" value="Response_reg"/>
    <property type="match status" value="1"/>
</dbReference>
<accession>A0A917FT16</accession>
<dbReference type="SUPFAM" id="SSF52172">
    <property type="entry name" value="CheY-like"/>
    <property type="match status" value="1"/>
</dbReference>
<dbReference type="GO" id="GO:0000160">
    <property type="term" value="P:phosphorelay signal transduction system"/>
    <property type="evidence" value="ECO:0007669"/>
    <property type="project" value="InterPro"/>
</dbReference>
<evidence type="ECO:0000313" key="7">
    <source>
        <dbReference type="EMBL" id="GGG00853.1"/>
    </source>
</evidence>
<dbReference type="InterPro" id="IPR001789">
    <property type="entry name" value="Sig_transdc_resp-reg_receiver"/>
</dbReference>
<dbReference type="RefSeq" id="WP_188530688.1">
    <property type="nucleotide sequence ID" value="NZ_BMGR01000005.1"/>
</dbReference>
<dbReference type="PANTHER" id="PTHR43280:SF2">
    <property type="entry name" value="HTH-TYPE TRANSCRIPTIONAL REGULATOR EXSA"/>
    <property type="match status" value="1"/>
</dbReference>
<keyword evidence="8" id="KW-1185">Reference proteome</keyword>
<reference evidence="7" key="1">
    <citation type="journal article" date="2014" name="Int. J. Syst. Evol. Microbiol.">
        <title>Complete genome sequence of Corynebacterium casei LMG S-19264T (=DSM 44701T), isolated from a smear-ripened cheese.</title>
        <authorList>
            <consortium name="US DOE Joint Genome Institute (JGI-PGF)"/>
            <person name="Walter F."/>
            <person name="Albersmeier A."/>
            <person name="Kalinowski J."/>
            <person name="Ruckert C."/>
        </authorList>
    </citation>
    <scope>NUCLEOTIDE SEQUENCE</scope>
    <source>
        <strain evidence="7">CGMCC 1.12987</strain>
    </source>
</reference>
<dbReference type="Pfam" id="PF12833">
    <property type="entry name" value="HTH_18"/>
    <property type="match status" value="1"/>
</dbReference>
<evidence type="ECO:0008006" key="9">
    <source>
        <dbReference type="Google" id="ProtNLM"/>
    </source>
</evidence>
<proteinExistence type="predicted"/>
<dbReference type="InterPro" id="IPR018060">
    <property type="entry name" value="HTH_AraC"/>
</dbReference>
<evidence type="ECO:0000313" key="8">
    <source>
        <dbReference type="Proteomes" id="UP000644756"/>
    </source>
</evidence>